<comment type="caution">
    <text evidence="9">The sequence shown here is derived from an EMBL/GenBank/DDBJ whole genome shotgun (WGS) entry which is preliminary data.</text>
</comment>
<dbReference type="EMBL" id="JBBHLL010000029">
    <property type="protein sequence ID" value="KAK7827781.1"/>
    <property type="molecule type" value="Genomic_DNA"/>
</dbReference>
<feature type="domain" description="RRM" evidence="7">
    <location>
        <begin position="11"/>
        <end position="89"/>
    </location>
</feature>
<sequence>MDPGDQACALSSLYVGDLHPDVTEAMLYEMFSPIGTIVSIRVCRDVATRRSLGYAYINFQHPADAERALDTMNFEMIKGQPIRIMWSHRDPGLRKSGMGNIFIKNLENSIDNKALYDTFSTFGSILSSKVVYNEHGSRGFGFVHFETHEAAQKAINTMNGMLLNDRKVFVGHFKSRQKREAELGARALGFTNIYVKNLHVDIDEQGLQDLFSQFGKMQSVKVMRDSSGQSRGFGFVNFEKHEEAQKAVDHMNGKDVNGQQLYVGRAQKRAERQSELKRRFEQMKQERQNRYQPLTPCQAVWDKKERGIEQYPFFQGVNLYVKNLDDSINDERLKEVFSAYGVITSAKVMTESSHSKGFGFVCFSSPEEATKAVTEMNGRIVGTKPLYVALAQRKEERKAILTNQYRRQLSRSVLSSFQQPTNYLVPAVSQSTAQAMYYAASVVQSLSTMQHSYIRLGSASQASSQMPHMHSVVNIGTQTTGPGGEGCSIPGQSLLTHRGPSSAHRMCSWHHVQVQESAVYVPGHQPLTVSMLTAAPLHEQKQMIGEWLALPSWGRLFHTGERLYSLIHDTCAPLTGKITGMLLEMDNLELLFLLESPESLHAKAGGGWVAVQQRGRAILDRLRQSTPICWISAEDSRLQSLHR</sequence>
<dbReference type="InterPro" id="IPR035979">
    <property type="entry name" value="RBD_domain_sf"/>
</dbReference>
<evidence type="ECO:0000256" key="4">
    <source>
        <dbReference type="ARBA" id="ARBA00022737"/>
    </source>
</evidence>
<evidence type="ECO:0000256" key="3">
    <source>
        <dbReference type="ARBA" id="ARBA00022490"/>
    </source>
</evidence>
<evidence type="ECO:0000259" key="8">
    <source>
        <dbReference type="PROSITE" id="PS51309"/>
    </source>
</evidence>
<dbReference type="PANTHER" id="PTHR24012">
    <property type="entry name" value="RNA BINDING PROTEIN"/>
    <property type="match status" value="1"/>
</dbReference>
<dbReference type="Pfam" id="PF00658">
    <property type="entry name" value="MLLE"/>
    <property type="match status" value="1"/>
</dbReference>
<evidence type="ECO:0000256" key="6">
    <source>
        <dbReference type="PROSITE-ProRule" id="PRU00176"/>
    </source>
</evidence>
<feature type="domain" description="RRM" evidence="7">
    <location>
        <begin position="191"/>
        <end position="268"/>
    </location>
</feature>
<dbReference type="InterPro" id="IPR034364">
    <property type="entry name" value="PABP_RRM1"/>
</dbReference>
<comment type="subcellular location">
    <subcellularLocation>
        <location evidence="1">Cytoplasm</location>
    </subcellularLocation>
</comment>
<dbReference type="InterPro" id="IPR000504">
    <property type="entry name" value="RRM_dom"/>
</dbReference>
<dbReference type="SUPFAM" id="SSF63570">
    <property type="entry name" value="PABC (PABP) domain"/>
    <property type="match status" value="2"/>
</dbReference>
<dbReference type="AlphaFoldDB" id="A0AAW0JNY5"/>
<dbReference type="InterPro" id="IPR012677">
    <property type="entry name" value="Nucleotide-bd_a/b_plait_sf"/>
</dbReference>
<dbReference type="Proteomes" id="UP001488838">
    <property type="component" value="Unassembled WGS sequence"/>
</dbReference>
<dbReference type="Gene3D" id="3.30.70.330">
    <property type="match status" value="4"/>
</dbReference>
<evidence type="ECO:0000313" key="9">
    <source>
        <dbReference type="EMBL" id="KAK7827781.1"/>
    </source>
</evidence>
<evidence type="ECO:0000256" key="1">
    <source>
        <dbReference type="ARBA" id="ARBA00004496"/>
    </source>
</evidence>
<evidence type="ECO:0008006" key="11">
    <source>
        <dbReference type="Google" id="ProtNLM"/>
    </source>
</evidence>
<feature type="domain" description="RRM" evidence="7">
    <location>
        <begin position="317"/>
        <end position="393"/>
    </location>
</feature>
<dbReference type="FunFam" id="3.30.70.330:FF:000003">
    <property type="entry name" value="Polyadenylate-binding protein"/>
    <property type="match status" value="1"/>
</dbReference>
<dbReference type="SMART" id="SM00361">
    <property type="entry name" value="RRM_1"/>
    <property type="match status" value="4"/>
</dbReference>
<protein>
    <recommendedName>
        <fullName evidence="11">PABP</fullName>
    </recommendedName>
</protein>
<evidence type="ECO:0000259" key="7">
    <source>
        <dbReference type="PROSITE" id="PS50102"/>
    </source>
</evidence>
<dbReference type="FunFam" id="3.30.70.330:FF:000021">
    <property type="entry name" value="Polyadenylate-binding protein"/>
    <property type="match status" value="1"/>
</dbReference>
<dbReference type="PROSITE" id="PS50102">
    <property type="entry name" value="RRM"/>
    <property type="match status" value="4"/>
</dbReference>
<dbReference type="GO" id="GO:0003723">
    <property type="term" value="F:RNA binding"/>
    <property type="evidence" value="ECO:0007669"/>
    <property type="project" value="UniProtKB-UniRule"/>
</dbReference>
<dbReference type="InterPro" id="IPR045305">
    <property type="entry name" value="RRM2_I_PABPs"/>
</dbReference>
<dbReference type="InterPro" id="IPR002004">
    <property type="entry name" value="PABP_HYD_C"/>
</dbReference>
<organism evidence="9 10">
    <name type="scientific">Myodes glareolus</name>
    <name type="common">Bank vole</name>
    <name type="synonym">Clethrionomys glareolus</name>
    <dbReference type="NCBI Taxonomy" id="447135"/>
    <lineage>
        <taxon>Eukaryota</taxon>
        <taxon>Metazoa</taxon>
        <taxon>Chordata</taxon>
        <taxon>Craniata</taxon>
        <taxon>Vertebrata</taxon>
        <taxon>Euteleostomi</taxon>
        <taxon>Mammalia</taxon>
        <taxon>Eutheria</taxon>
        <taxon>Euarchontoglires</taxon>
        <taxon>Glires</taxon>
        <taxon>Rodentia</taxon>
        <taxon>Myomorpha</taxon>
        <taxon>Muroidea</taxon>
        <taxon>Cricetidae</taxon>
        <taxon>Arvicolinae</taxon>
        <taxon>Myodes</taxon>
    </lineage>
</organism>
<dbReference type="PROSITE" id="PS51309">
    <property type="entry name" value="PABC"/>
    <property type="match status" value="1"/>
</dbReference>
<dbReference type="SMART" id="SM00517">
    <property type="entry name" value="PolyA"/>
    <property type="match status" value="1"/>
</dbReference>
<dbReference type="CDD" id="cd12378">
    <property type="entry name" value="RRM1_I_PABPs"/>
    <property type="match status" value="1"/>
</dbReference>
<dbReference type="SMART" id="SM00360">
    <property type="entry name" value="RRM"/>
    <property type="match status" value="4"/>
</dbReference>
<proteinExistence type="inferred from homology"/>
<dbReference type="GO" id="GO:0005737">
    <property type="term" value="C:cytoplasm"/>
    <property type="evidence" value="ECO:0007669"/>
    <property type="project" value="UniProtKB-SubCell"/>
</dbReference>
<dbReference type="CDD" id="cd12379">
    <property type="entry name" value="RRM2_I_PABPs"/>
    <property type="match status" value="1"/>
</dbReference>
<comment type="similarity">
    <text evidence="2">Belongs to the polyadenylate-binding protein type-1 family.</text>
</comment>
<feature type="domain" description="RRM" evidence="7">
    <location>
        <begin position="99"/>
        <end position="175"/>
    </location>
</feature>
<keyword evidence="4" id="KW-0677">Repeat</keyword>
<gene>
    <name evidence="9" type="ORF">U0070_019605</name>
</gene>
<keyword evidence="5 6" id="KW-0694">RNA-binding</keyword>
<reference evidence="9 10" key="1">
    <citation type="journal article" date="2023" name="bioRxiv">
        <title>Conserved and derived expression patterns and positive selection on dental genes reveal complex evolutionary context of ever-growing rodent molars.</title>
        <authorList>
            <person name="Calamari Z.T."/>
            <person name="Song A."/>
            <person name="Cohen E."/>
            <person name="Akter M."/>
            <person name="Roy R.D."/>
            <person name="Hallikas O."/>
            <person name="Christensen M.M."/>
            <person name="Li P."/>
            <person name="Marangoni P."/>
            <person name="Jernvall J."/>
            <person name="Klein O.D."/>
        </authorList>
    </citation>
    <scope>NUCLEOTIDE SEQUENCE [LARGE SCALE GENOMIC DNA]</scope>
    <source>
        <strain evidence="9">V071</strain>
    </source>
</reference>
<keyword evidence="3" id="KW-0963">Cytoplasm</keyword>
<dbReference type="CDD" id="cd12381">
    <property type="entry name" value="RRM4_I_PABPs"/>
    <property type="match status" value="1"/>
</dbReference>
<dbReference type="InterPro" id="IPR036053">
    <property type="entry name" value="PABP-dom"/>
</dbReference>
<dbReference type="FunFam" id="3.30.70.330:FF:000091">
    <property type="entry name" value="Polyadenylate-binding protein"/>
    <property type="match status" value="1"/>
</dbReference>
<dbReference type="GO" id="GO:0010628">
    <property type="term" value="P:positive regulation of gene expression"/>
    <property type="evidence" value="ECO:0007669"/>
    <property type="project" value="UniProtKB-ARBA"/>
</dbReference>
<dbReference type="CDD" id="cd12380">
    <property type="entry name" value="RRM3_I_PABPs"/>
    <property type="match status" value="1"/>
</dbReference>
<evidence type="ECO:0000256" key="2">
    <source>
        <dbReference type="ARBA" id="ARBA00008557"/>
    </source>
</evidence>
<dbReference type="SUPFAM" id="SSF54928">
    <property type="entry name" value="RNA-binding domain, RBD"/>
    <property type="match status" value="2"/>
</dbReference>
<evidence type="ECO:0000256" key="5">
    <source>
        <dbReference type="ARBA" id="ARBA00022884"/>
    </source>
</evidence>
<accession>A0AAW0JNY5</accession>
<dbReference type="Pfam" id="PF00076">
    <property type="entry name" value="RRM_1"/>
    <property type="match status" value="4"/>
</dbReference>
<name>A0AAW0JNY5_MYOGA</name>
<dbReference type="FunFam" id="3.30.70.330:FF:000049">
    <property type="entry name" value="Polyadenylate-binding protein"/>
    <property type="match status" value="1"/>
</dbReference>
<keyword evidence="10" id="KW-1185">Reference proteome</keyword>
<evidence type="ECO:0000313" key="10">
    <source>
        <dbReference type="Proteomes" id="UP001488838"/>
    </source>
</evidence>
<dbReference type="Gene3D" id="1.10.1900.10">
    <property type="entry name" value="c-terminal domain of poly(a) binding protein"/>
    <property type="match status" value="1"/>
</dbReference>
<feature type="domain" description="PABC" evidence="8">
    <location>
        <begin position="539"/>
        <end position="616"/>
    </location>
</feature>
<dbReference type="InterPro" id="IPR003954">
    <property type="entry name" value="RRM_euk-type"/>
</dbReference>